<dbReference type="Pfam" id="PF02639">
    <property type="entry name" value="DUF188"/>
    <property type="match status" value="1"/>
</dbReference>
<proteinExistence type="inferred from homology"/>
<dbReference type="HAMAP" id="MF_00489">
    <property type="entry name" value="UPF0178"/>
    <property type="match status" value="1"/>
</dbReference>
<keyword evidence="4" id="KW-1185">Reference proteome</keyword>
<protein>
    <recommendedName>
        <fullName evidence="2">UPF0178 protein F7D14_08545</fullName>
    </recommendedName>
</protein>
<gene>
    <name evidence="3" type="ORF">F7D14_08545</name>
</gene>
<comment type="similarity">
    <text evidence="1 2">Belongs to the UPF0178 family.</text>
</comment>
<accession>A0A6B8M6E9</accession>
<organism evidence="3 4">
    <name type="scientific">Methylocystis parvus</name>
    <dbReference type="NCBI Taxonomy" id="134"/>
    <lineage>
        <taxon>Bacteria</taxon>
        <taxon>Pseudomonadati</taxon>
        <taxon>Pseudomonadota</taxon>
        <taxon>Alphaproteobacteria</taxon>
        <taxon>Hyphomicrobiales</taxon>
        <taxon>Methylocystaceae</taxon>
        <taxon>Methylocystis</taxon>
    </lineage>
</organism>
<evidence type="ECO:0000313" key="3">
    <source>
        <dbReference type="EMBL" id="QGM99624.1"/>
    </source>
</evidence>
<dbReference type="InterPro" id="IPR003791">
    <property type="entry name" value="UPF0178"/>
</dbReference>
<dbReference type="CDD" id="cd18720">
    <property type="entry name" value="PIN_YqxD-like"/>
    <property type="match status" value="1"/>
</dbReference>
<evidence type="ECO:0000313" key="4">
    <source>
        <dbReference type="Proteomes" id="UP000422569"/>
    </source>
</evidence>
<dbReference type="RefSeq" id="WP_016921395.1">
    <property type="nucleotide sequence ID" value="NZ_CP044331.1"/>
</dbReference>
<dbReference type="PANTHER" id="PTHR35146:SF1">
    <property type="entry name" value="UPF0178 PROTEIN YAII"/>
    <property type="match status" value="1"/>
</dbReference>
<dbReference type="NCBIfam" id="NF001095">
    <property type="entry name" value="PRK00124.1"/>
    <property type="match status" value="1"/>
</dbReference>
<sequence length="157" mass="17085">MTLKIYIDADACPVKEETYKVAIRYGLQTFVISNSFMQIPTSPLITRVIVAAGADVADDWIAEHVVAGDVVVTSDIPLAARVLAKEAHAIAPYGRAFTEDSIGLALAQRSLMEHIRSTGEATGGPPPFSSTNRSRFLQALDQAIARERRKRSLSESR</sequence>
<dbReference type="EMBL" id="CP044331">
    <property type="protein sequence ID" value="QGM99624.1"/>
    <property type="molecule type" value="Genomic_DNA"/>
</dbReference>
<dbReference type="AlphaFoldDB" id="A0A6B8M6E9"/>
<evidence type="ECO:0000256" key="2">
    <source>
        <dbReference type="HAMAP-Rule" id="MF_00489"/>
    </source>
</evidence>
<evidence type="ECO:0000256" key="1">
    <source>
        <dbReference type="ARBA" id="ARBA00008522"/>
    </source>
</evidence>
<name>A0A6B8M6E9_9HYPH</name>
<dbReference type="PANTHER" id="PTHR35146">
    <property type="entry name" value="UPF0178 PROTEIN YAII"/>
    <property type="match status" value="1"/>
</dbReference>
<dbReference type="KEGG" id="mpar:F7D14_08545"/>
<dbReference type="Proteomes" id="UP000422569">
    <property type="component" value="Chromosome"/>
</dbReference>
<reference evidence="3 4" key="1">
    <citation type="submission" date="2019-09" db="EMBL/GenBank/DDBJ databases">
        <title>Isolation and complete genome sequencing of Methylocystis species.</title>
        <authorList>
            <person name="Rumah B.L."/>
            <person name="Stead C.E."/>
            <person name="Stevens B.C."/>
            <person name="Minton N.P."/>
            <person name="Grosse-Honebrink A."/>
            <person name="Zhang Y."/>
        </authorList>
    </citation>
    <scope>NUCLEOTIDE SEQUENCE [LARGE SCALE GENOMIC DNA]</scope>
    <source>
        <strain evidence="3 4">BRCS2</strain>
    </source>
</reference>